<dbReference type="EMBL" id="JBITGY010000001">
    <property type="protein sequence ID" value="MFI6496538.1"/>
    <property type="molecule type" value="Genomic_DNA"/>
</dbReference>
<comment type="caution">
    <text evidence="5">The sequence shown here is derived from an EMBL/GenBank/DDBJ whole genome shotgun (WGS) entry which is preliminary data.</text>
</comment>
<evidence type="ECO:0000313" key="5">
    <source>
        <dbReference type="EMBL" id="MFI6496538.1"/>
    </source>
</evidence>
<dbReference type="PANTHER" id="PTHR30168">
    <property type="entry name" value="PUTATIVE MEMBRANE PROTEIN YPFJ"/>
    <property type="match status" value="1"/>
</dbReference>
<keyword evidence="2" id="KW-0812">Transmembrane</keyword>
<name>A0ABW7YKW5_9ACTN</name>
<keyword evidence="6" id="KW-1185">Reference proteome</keyword>
<accession>A0ABW7YKW5</accession>
<organism evidence="5 6">
    <name type="scientific">Nonomuraea typhae</name>
    <dbReference type="NCBI Taxonomy" id="2603600"/>
    <lineage>
        <taxon>Bacteria</taxon>
        <taxon>Bacillati</taxon>
        <taxon>Actinomycetota</taxon>
        <taxon>Actinomycetes</taxon>
        <taxon>Streptosporangiales</taxon>
        <taxon>Streptosporangiaceae</taxon>
        <taxon>Nonomuraea</taxon>
    </lineage>
</organism>
<dbReference type="Pfam" id="PF04228">
    <property type="entry name" value="Zn_peptidase"/>
    <property type="match status" value="1"/>
</dbReference>
<protein>
    <submittedName>
        <fullName evidence="5">Neutral zinc metallopeptidase</fullName>
    </submittedName>
</protein>
<dbReference type="PANTHER" id="PTHR30168:SF0">
    <property type="entry name" value="INNER MEMBRANE PROTEIN"/>
    <property type="match status" value="1"/>
</dbReference>
<dbReference type="RefSeq" id="WP_397078717.1">
    <property type="nucleotide sequence ID" value="NZ_JBITGY010000001.1"/>
</dbReference>
<keyword evidence="3" id="KW-1133">Transmembrane helix</keyword>
<dbReference type="Proteomes" id="UP001612741">
    <property type="component" value="Unassembled WGS sequence"/>
</dbReference>
<evidence type="ECO:0000256" key="1">
    <source>
        <dbReference type="ARBA" id="ARBA00004167"/>
    </source>
</evidence>
<evidence type="ECO:0000256" key="3">
    <source>
        <dbReference type="ARBA" id="ARBA00022989"/>
    </source>
</evidence>
<sequence>MKFPFYAVISVVLAGLVVVGGTGAASAFPIKGSGLTKNKLYRSGPLATGACAEKPISPGNVAEAKAYVSAIHACLNRAWADHFAEAGLRFGRPSLSFVTKTGSRFCGEKWGDQAGTYCNKTKRYAVNLGEDMIENADDLFLMETVGHEYGHHLQNITGIQRGYVYEPYRSKKEELEQSRRYELQAECLSGVFMGSIWESLDRTEEDWAYLMEIVQDSGDENTKLKDHGKGRNQRYWLSKGFTAVNPSACNTWTAPVSLVA</sequence>
<comment type="subcellular location">
    <subcellularLocation>
        <location evidence="1">Membrane</location>
        <topology evidence="1">Single-pass membrane protein</topology>
    </subcellularLocation>
</comment>
<gene>
    <name evidence="5" type="ORF">ACIBG2_04085</name>
</gene>
<proteinExistence type="predicted"/>
<evidence type="ECO:0000256" key="4">
    <source>
        <dbReference type="ARBA" id="ARBA00023136"/>
    </source>
</evidence>
<reference evidence="5 6" key="1">
    <citation type="submission" date="2024-10" db="EMBL/GenBank/DDBJ databases">
        <title>The Natural Products Discovery Center: Release of the First 8490 Sequenced Strains for Exploring Actinobacteria Biosynthetic Diversity.</title>
        <authorList>
            <person name="Kalkreuter E."/>
            <person name="Kautsar S.A."/>
            <person name="Yang D."/>
            <person name="Bader C.D."/>
            <person name="Teijaro C.N."/>
            <person name="Fluegel L."/>
            <person name="Davis C.M."/>
            <person name="Simpson J.R."/>
            <person name="Lauterbach L."/>
            <person name="Steele A.D."/>
            <person name="Gui C."/>
            <person name="Meng S."/>
            <person name="Li G."/>
            <person name="Viehrig K."/>
            <person name="Ye F."/>
            <person name="Su P."/>
            <person name="Kiefer A.F."/>
            <person name="Nichols A."/>
            <person name="Cepeda A.J."/>
            <person name="Yan W."/>
            <person name="Fan B."/>
            <person name="Jiang Y."/>
            <person name="Adhikari A."/>
            <person name="Zheng C.-J."/>
            <person name="Schuster L."/>
            <person name="Cowan T.M."/>
            <person name="Smanski M.J."/>
            <person name="Chevrette M.G."/>
            <person name="De Carvalho L.P.S."/>
            <person name="Shen B."/>
        </authorList>
    </citation>
    <scope>NUCLEOTIDE SEQUENCE [LARGE SCALE GENOMIC DNA]</scope>
    <source>
        <strain evidence="5 6">NPDC050545</strain>
    </source>
</reference>
<dbReference type="InterPro" id="IPR007343">
    <property type="entry name" value="Uncharacterised_pept_Zn_put"/>
</dbReference>
<keyword evidence="4" id="KW-0472">Membrane</keyword>
<evidence type="ECO:0000313" key="6">
    <source>
        <dbReference type="Proteomes" id="UP001612741"/>
    </source>
</evidence>
<evidence type="ECO:0000256" key="2">
    <source>
        <dbReference type="ARBA" id="ARBA00022692"/>
    </source>
</evidence>